<comment type="caution">
    <text evidence="14">The sequence shown here is derived from an EMBL/GenBank/DDBJ whole genome shotgun (WGS) entry which is preliminary data.</text>
</comment>
<keyword evidence="6 10" id="KW-0067">ATP-binding</keyword>
<dbReference type="GO" id="GO:0004814">
    <property type="term" value="F:arginine-tRNA ligase activity"/>
    <property type="evidence" value="ECO:0007669"/>
    <property type="project" value="UniProtKB-UniRule"/>
</dbReference>
<dbReference type="InterPro" id="IPR001412">
    <property type="entry name" value="aa-tRNA-synth_I_CS"/>
</dbReference>
<dbReference type="FunFam" id="1.10.730.10:FF:000008">
    <property type="entry name" value="Arginine--tRNA ligase"/>
    <property type="match status" value="1"/>
</dbReference>
<dbReference type="PANTHER" id="PTHR11956:SF5">
    <property type="entry name" value="ARGININE--TRNA LIGASE, CYTOPLASMIC"/>
    <property type="match status" value="1"/>
</dbReference>
<dbReference type="SUPFAM" id="SSF52374">
    <property type="entry name" value="Nucleotidylyl transferase"/>
    <property type="match status" value="1"/>
</dbReference>
<dbReference type="PRINTS" id="PR01038">
    <property type="entry name" value="TRNASYNTHARG"/>
</dbReference>
<keyword evidence="3 10" id="KW-0963">Cytoplasm</keyword>
<proteinExistence type="inferred from homology"/>
<dbReference type="GO" id="GO:0005524">
    <property type="term" value="F:ATP binding"/>
    <property type="evidence" value="ECO:0007669"/>
    <property type="project" value="UniProtKB-UniRule"/>
</dbReference>
<dbReference type="Gene3D" id="1.10.730.10">
    <property type="entry name" value="Isoleucyl-tRNA Synthetase, Domain 1"/>
    <property type="match status" value="1"/>
</dbReference>
<dbReference type="Proteomes" id="UP000253094">
    <property type="component" value="Unassembled WGS sequence"/>
</dbReference>
<evidence type="ECO:0000256" key="3">
    <source>
        <dbReference type="ARBA" id="ARBA00022490"/>
    </source>
</evidence>
<evidence type="ECO:0000256" key="2">
    <source>
        <dbReference type="ARBA" id="ARBA00005594"/>
    </source>
</evidence>
<dbReference type="SUPFAM" id="SSF55190">
    <property type="entry name" value="Arginyl-tRNA synthetase (ArgRS), N-terminal 'additional' domain"/>
    <property type="match status" value="1"/>
</dbReference>
<sequence length="580" mass="63424">MTDPQLVLTERVQQALATAFGPEYMGADPLIRPSQFADFQANVALSLAKRLRRAPREVAQAIADALGAAGAGDAFSKIEVSGPGFLNITLNDDWIAEQARLTLQDPRSGVGRSTPPQTVVIDYSAPNAAKEMHVGHLRTTIVGDSLARIQHHLGNRVIRQNHLGDWGTQFGMLIEHLLDIGEANALARLESGETNEYYQEARAKFDADPAFKERSRRRVGTLQSEDPETLRLWHLFMDATIRYFNRVYSLLGVTLTDADIAGESMYNPMLAETCDDLEAAGVAVMSEGALCVFPPGFKGSDDKPLPLIIRKSDGGYGYATTDMTAIRYRVRDLKADRILYVVGADQALHFQMVFAAARQAGWLPDEASAEHIQIGMMLGADGRRFRTRSGESVKLTDLLEEAVERASAAIAERGYDEATRAEIARTVGIGAVKYADLSVSHDSEYIFDFDRMLAFTGNTGPYMQYATARIRSIFRKGGVDPSEVSGPIILGEQAERDLALQLLGFGTVVENAAATAEPHRVCAYLYETASAFTTFYEKCPVLKDDVDPATRTSRLALCALALHVLQSGLNLLGVPVPDRM</sequence>
<protein>
    <recommendedName>
        <fullName evidence="10">Arginine--tRNA ligase</fullName>
        <ecNumber evidence="10">6.1.1.19</ecNumber>
    </recommendedName>
    <alternativeName>
        <fullName evidence="10">Arginyl-tRNA synthetase</fullName>
        <shortName evidence="10">ArgRS</shortName>
    </alternativeName>
</protein>
<dbReference type="EC" id="6.1.1.19" evidence="10"/>
<dbReference type="FunFam" id="3.40.50.620:FF:000116">
    <property type="entry name" value="Arginine--tRNA ligase"/>
    <property type="match status" value="1"/>
</dbReference>
<evidence type="ECO:0000256" key="6">
    <source>
        <dbReference type="ARBA" id="ARBA00022840"/>
    </source>
</evidence>
<comment type="subcellular location">
    <subcellularLocation>
        <location evidence="1 10">Cytoplasm</location>
    </subcellularLocation>
</comment>
<dbReference type="OrthoDB" id="9803211at2"/>
<gene>
    <name evidence="10" type="primary">argS</name>
    <name evidence="14" type="ORF">DQ384_35240</name>
</gene>
<feature type="domain" description="DALR anticodon binding" evidence="12">
    <location>
        <begin position="463"/>
        <end position="580"/>
    </location>
</feature>
<dbReference type="CDD" id="cd00671">
    <property type="entry name" value="ArgRS_core"/>
    <property type="match status" value="1"/>
</dbReference>
<evidence type="ECO:0000256" key="1">
    <source>
        <dbReference type="ARBA" id="ARBA00004496"/>
    </source>
</evidence>
<dbReference type="Gene3D" id="3.40.50.620">
    <property type="entry name" value="HUPs"/>
    <property type="match status" value="1"/>
</dbReference>
<dbReference type="InterPro" id="IPR008909">
    <property type="entry name" value="DALR_anticod-bd"/>
</dbReference>
<comment type="caution">
    <text evidence="10">Lacks conserved residue(s) required for the propagation of feature annotation.</text>
</comment>
<dbReference type="CDD" id="cd07956">
    <property type="entry name" value="Anticodon_Ia_Arg"/>
    <property type="match status" value="1"/>
</dbReference>
<comment type="similarity">
    <text evidence="2 10 11">Belongs to the class-I aminoacyl-tRNA synthetase family.</text>
</comment>
<evidence type="ECO:0000256" key="4">
    <source>
        <dbReference type="ARBA" id="ARBA00022598"/>
    </source>
</evidence>
<keyword evidence="7 10" id="KW-0648">Protein biosynthesis</keyword>
<keyword evidence="4 10" id="KW-0436">Ligase</keyword>
<comment type="subunit">
    <text evidence="10">Monomer.</text>
</comment>
<dbReference type="AlphaFoldDB" id="A0A367EW81"/>
<dbReference type="InterPro" id="IPR009080">
    <property type="entry name" value="tRNAsynth_Ia_anticodon-bd"/>
</dbReference>
<evidence type="ECO:0000259" key="13">
    <source>
        <dbReference type="SMART" id="SM01016"/>
    </source>
</evidence>
<dbReference type="PANTHER" id="PTHR11956">
    <property type="entry name" value="ARGINYL-TRNA SYNTHETASE"/>
    <property type="match status" value="1"/>
</dbReference>
<dbReference type="GO" id="GO:0006420">
    <property type="term" value="P:arginyl-tRNA aminoacylation"/>
    <property type="evidence" value="ECO:0007669"/>
    <property type="project" value="UniProtKB-UniRule"/>
</dbReference>
<evidence type="ECO:0000313" key="15">
    <source>
        <dbReference type="Proteomes" id="UP000253094"/>
    </source>
</evidence>
<comment type="catalytic activity">
    <reaction evidence="9 10">
        <text>tRNA(Arg) + L-arginine + ATP = L-arginyl-tRNA(Arg) + AMP + diphosphate</text>
        <dbReference type="Rhea" id="RHEA:20301"/>
        <dbReference type="Rhea" id="RHEA-COMP:9658"/>
        <dbReference type="Rhea" id="RHEA-COMP:9673"/>
        <dbReference type="ChEBI" id="CHEBI:30616"/>
        <dbReference type="ChEBI" id="CHEBI:32682"/>
        <dbReference type="ChEBI" id="CHEBI:33019"/>
        <dbReference type="ChEBI" id="CHEBI:78442"/>
        <dbReference type="ChEBI" id="CHEBI:78513"/>
        <dbReference type="ChEBI" id="CHEBI:456215"/>
        <dbReference type="EC" id="6.1.1.19"/>
    </reaction>
</comment>
<dbReference type="InterPro" id="IPR005148">
    <property type="entry name" value="Arg-tRNA-synth_N"/>
</dbReference>
<dbReference type="InterPro" id="IPR001278">
    <property type="entry name" value="Arg-tRNA-ligase"/>
</dbReference>
<feature type="domain" description="Arginyl tRNA synthetase N-terminal" evidence="13">
    <location>
        <begin position="6"/>
        <end position="90"/>
    </location>
</feature>
<evidence type="ECO:0000313" key="14">
    <source>
        <dbReference type="EMBL" id="RCG22388.1"/>
    </source>
</evidence>
<evidence type="ECO:0000256" key="5">
    <source>
        <dbReference type="ARBA" id="ARBA00022741"/>
    </source>
</evidence>
<dbReference type="InterPro" id="IPR035684">
    <property type="entry name" value="ArgRS_core"/>
</dbReference>
<name>A0A367EW81_9ACTN</name>
<keyword evidence="8 10" id="KW-0030">Aminoacyl-tRNA synthetase</keyword>
<evidence type="ECO:0000256" key="9">
    <source>
        <dbReference type="ARBA" id="ARBA00049339"/>
    </source>
</evidence>
<dbReference type="RefSeq" id="WP_114033224.1">
    <property type="nucleotide sequence ID" value="NZ_QOIL01000028.1"/>
</dbReference>
<organism evidence="14 15">
    <name type="scientific">Sphaerisporangium album</name>
    <dbReference type="NCBI Taxonomy" id="509200"/>
    <lineage>
        <taxon>Bacteria</taxon>
        <taxon>Bacillati</taxon>
        <taxon>Actinomycetota</taxon>
        <taxon>Actinomycetes</taxon>
        <taxon>Streptosporangiales</taxon>
        <taxon>Streptosporangiaceae</taxon>
        <taxon>Sphaerisporangium</taxon>
    </lineage>
</organism>
<evidence type="ECO:0000259" key="12">
    <source>
        <dbReference type="SMART" id="SM00836"/>
    </source>
</evidence>
<dbReference type="SUPFAM" id="SSF47323">
    <property type="entry name" value="Anticodon-binding domain of a subclass of class I aminoacyl-tRNA synthetases"/>
    <property type="match status" value="1"/>
</dbReference>
<dbReference type="SMART" id="SM01016">
    <property type="entry name" value="Arg_tRNA_synt_N"/>
    <property type="match status" value="1"/>
</dbReference>
<dbReference type="Pfam" id="PF05746">
    <property type="entry name" value="DALR_1"/>
    <property type="match status" value="1"/>
</dbReference>
<dbReference type="Gene3D" id="3.30.1360.70">
    <property type="entry name" value="Arginyl tRNA synthetase N-terminal domain"/>
    <property type="match status" value="1"/>
</dbReference>
<keyword evidence="5 10" id="KW-0547">Nucleotide-binding</keyword>
<dbReference type="InterPro" id="IPR014729">
    <property type="entry name" value="Rossmann-like_a/b/a_fold"/>
</dbReference>
<reference evidence="14 15" key="1">
    <citation type="submission" date="2018-06" db="EMBL/GenBank/DDBJ databases">
        <title>Sphaerisporangium craniellae sp. nov., isolated from a marine sponge in the South China Sea.</title>
        <authorList>
            <person name="Li L."/>
        </authorList>
    </citation>
    <scope>NUCLEOTIDE SEQUENCE [LARGE SCALE GENOMIC DNA]</scope>
    <source>
        <strain evidence="14 15">CCTCC AA 208026</strain>
    </source>
</reference>
<dbReference type="Pfam" id="PF00750">
    <property type="entry name" value="tRNA-synt_1d"/>
    <property type="match status" value="1"/>
</dbReference>
<dbReference type="EMBL" id="QOIL01000028">
    <property type="protein sequence ID" value="RCG22388.1"/>
    <property type="molecule type" value="Genomic_DNA"/>
</dbReference>
<evidence type="ECO:0000256" key="8">
    <source>
        <dbReference type="ARBA" id="ARBA00023146"/>
    </source>
</evidence>
<evidence type="ECO:0000256" key="10">
    <source>
        <dbReference type="HAMAP-Rule" id="MF_00123"/>
    </source>
</evidence>
<keyword evidence="15" id="KW-1185">Reference proteome</keyword>
<dbReference type="NCBIfam" id="TIGR00456">
    <property type="entry name" value="argS"/>
    <property type="match status" value="1"/>
</dbReference>
<dbReference type="HAMAP" id="MF_00123">
    <property type="entry name" value="Arg_tRNA_synth"/>
    <property type="match status" value="1"/>
</dbReference>
<evidence type="ECO:0000256" key="7">
    <source>
        <dbReference type="ARBA" id="ARBA00022917"/>
    </source>
</evidence>
<dbReference type="GO" id="GO:0005737">
    <property type="term" value="C:cytoplasm"/>
    <property type="evidence" value="ECO:0007669"/>
    <property type="project" value="UniProtKB-SubCell"/>
</dbReference>
<dbReference type="Pfam" id="PF03485">
    <property type="entry name" value="Arg_tRNA_synt_N"/>
    <property type="match status" value="1"/>
</dbReference>
<dbReference type="SMART" id="SM00836">
    <property type="entry name" value="DALR_1"/>
    <property type="match status" value="1"/>
</dbReference>
<evidence type="ECO:0000256" key="11">
    <source>
        <dbReference type="RuleBase" id="RU363038"/>
    </source>
</evidence>
<dbReference type="InterPro" id="IPR036695">
    <property type="entry name" value="Arg-tRNA-synth_N_sf"/>
</dbReference>
<accession>A0A367EW81</accession>
<dbReference type="PROSITE" id="PS00178">
    <property type="entry name" value="AA_TRNA_LIGASE_I"/>
    <property type="match status" value="1"/>
</dbReference>